<keyword evidence="1" id="KW-0812">Transmembrane</keyword>
<keyword evidence="3" id="KW-1185">Reference proteome</keyword>
<protein>
    <submittedName>
        <fullName evidence="2">Uncharacterized protein</fullName>
    </submittedName>
</protein>
<organism evidence="2 3">
    <name type="scientific">Microbacterium flavum</name>
    <dbReference type="NCBI Taxonomy" id="415216"/>
    <lineage>
        <taxon>Bacteria</taxon>
        <taxon>Bacillati</taxon>
        <taxon>Actinomycetota</taxon>
        <taxon>Actinomycetes</taxon>
        <taxon>Micrococcales</taxon>
        <taxon>Microbacteriaceae</taxon>
        <taxon>Microbacterium</taxon>
    </lineage>
</organism>
<dbReference type="RefSeq" id="WP_215485944.1">
    <property type="nucleotide sequence ID" value="NZ_BAAAPJ010000001.1"/>
</dbReference>
<reference evidence="2 3" key="1">
    <citation type="submission" date="2021-03" db="EMBL/GenBank/DDBJ databases">
        <title>Microbacterium pauli sp. nov., isolated from microfiltered milk.</title>
        <authorList>
            <person name="Bellassi P."/>
            <person name="Fontana A."/>
            <person name="Callegari M.L."/>
            <person name="Lorenzo M."/>
            <person name="Cappa F."/>
        </authorList>
    </citation>
    <scope>NUCLEOTIDE SEQUENCE [LARGE SCALE GENOMIC DNA]</scope>
    <source>
        <strain evidence="2 3">DSM 18909</strain>
    </source>
</reference>
<dbReference type="Proteomes" id="UP000740605">
    <property type="component" value="Unassembled WGS sequence"/>
</dbReference>
<accession>A0ABS5XQH2</accession>
<name>A0ABS5XQH2_9MICO</name>
<sequence length="60" mass="7127">MWIIVCALTALGGWALWVWMFWLGHGTNWFERWWPLMMAIPFSLAALMTVRLVRRTTSSR</sequence>
<evidence type="ECO:0000313" key="2">
    <source>
        <dbReference type="EMBL" id="MBT8796696.1"/>
    </source>
</evidence>
<keyword evidence="1" id="KW-0472">Membrane</keyword>
<keyword evidence="1" id="KW-1133">Transmembrane helix</keyword>
<proteinExistence type="predicted"/>
<gene>
    <name evidence="2" type="ORF">J0P97_01215</name>
</gene>
<evidence type="ECO:0000313" key="3">
    <source>
        <dbReference type="Proteomes" id="UP000740605"/>
    </source>
</evidence>
<feature type="transmembrane region" description="Helical" evidence="1">
    <location>
        <begin position="34"/>
        <end position="53"/>
    </location>
</feature>
<dbReference type="EMBL" id="JAFLHG010000001">
    <property type="protein sequence ID" value="MBT8796696.1"/>
    <property type="molecule type" value="Genomic_DNA"/>
</dbReference>
<evidence type="ECO:0000256" key="1">
    <source>
        <dbReference type="SAM" id="Phobius"/>
    </source>
</evidence>
<comment type="caution">
    <text evidence="2">The sequence shown here is derived from an EMBL/GenBank/DDBJ whole genome shotgun (WGS) entry which is preliminary data.</text>
</comment>